<feature type="compositionally biased region" description="Polar residues" evidence="1">
    <location>
        <begin position="49"/>
        <end position="58"/>
    </location>
</feature>
<protein>
    <submittedName>
        <fullName evidence="2">Superkiller viralicidic activity 2-like 2</fullName>
    </submittedName>
</protein>
<gene>
    <name evidence="2" type="ORF">F511_41546</name>
</gene>
<dbReference type="EMBL" id="KQ999971">
    <property type="protein sequence ID" value="KZV40475.1"/>
    <property type="molecule type" value="Genomic_DNA"/>
</dbReference>
<name>A0A2Z7C0J9_9LAMI</name>
<sequence length="118" mass="14229">MYREERNSSELYREERNSSEQYKEGQNSSELYREGQNILEVKKEERNSLEQNRANKNKSSLEKKHRSRSYQIRRELRNNEPSFGEKMCIEPICKSRLEQIRITRTDNNLSSDFNMLSC</sequence>
<evidence type="ECO:0000256" key="1">
    <source>
        <dbReference type="SAM" id="MobiDB-lite"/>
    </source>
</evidence>
<dbReference type="AlphaFoldDB" id="A0A2Z7C0J9"/>
<reference evidence="2 3" key="1">
    <citation type="journal article" date="2015" name="Proc. Natl. Acad. Sci. U.S.A.">
        <title>The resurrection genome of Boea hygrometrica: A blueprint for survival of dehydration.</title>
        <authorList>
            <person name="Xiao L."/>
            <person name="Yang G."/>
            <person name="Zhang L."/>
            <person name="Yang X."/>
            <person name="Zhao S."/>
            <person name="Ji Z."/>
            <person name="Zhou Q."/>
            <person name="Hu M."/>
            <person name="Wang Y."/>
            <person name="Chen M."/>
            <person name="Xu Y."/>
            <person name="Jin H."/>
            <person name="Xiao X."/>
            <person name="Hu G."/>
            <person name="Bao F."/>
            <person name="Hu Y."/>
            <person name="Wan P."/>
            <person name="Li L."/>
            <person name="Deng X."/>
            <person name="Kuang T."/>
            <person name="Xiang C."/>
            <person name="Zhu J.K."/>
            <person name="Oliver M.J."/>
            <person name="He Y."/>
        </authorList>
    </citation>
    <scope>NUCLEOTIDE SEQUENCE [LARGE SCALE GENOMIC DNA]</scope>
    <source>
        <strain evidence="3">cv. XS01</strain>
    </source>
</reference>
<feature type="compositionally biased region" description="Basic and acidic residues" evidence="1">
    <location>
        <begin position="1"/>
        <end position="23"/>
    </location>
</feature>
<accession>A0A2Z7C0J9</accession>
<dbReference type="Proteomes" id="UP000250235">
    <property type="component" value="Unassembled WGS sequence"/>
</dbReference>
<evidence type="ECO:0000313" key="2">
    <source>
        <dbReference type="EMBL" id="KZV40475.1"/>
    </source>
</evidence>
<proteinExistence type="predicted"/>
<feature type="region of interest" description="Disordered" evidence="1">
    <location>
        <begin position="1"/>
        <end position="78"/>
    </location>
</feature>
<organism evidence="2 3">
    <name type="scientific">Dorcoceras hygrometricum</name>
    <dbReference type="NCBI Taxonomy" id="472368"/>
    <lineage>
        <taxon>Eukaryota</taxon>
        <taxon>Viridiplantae</taxon>
        <taxon>Streptophyta</taxon>
        <taxon>Embryophyta</taxon>
        <taxon>Tracheophyta</taxon>
        <taxon>Spermatophyta</taxon>
        <taxon>Magnoliopsida</taxon>
        <taxon>eudicotyledons</taxon>
        <taxon>Gunneridae</taxon>
        <taxon>Pentapetalae</taxon>
        <taxon>asterids</taxon>
        <taxon>lamiids</taxon>
        <taxon>Lamiales</taxon>
        <taxon>Gesneriaceae</taxon>
        <taxon>Didymocarpoideae</taxon>
        <taxon>Trichosporeae</taxon>
        <taxon>Loxocarpinae</taxon>
        <taxon>Dorcoceras</taxon>
    </lineage>
</organism>
<keyword evidence="3" id="KW-1185">Reference proteome</keyword>
<evidence type="ECO:0000313" key="3">
    <source>
        <dbReference type="Proteomes" id="UP000250235"/>
    </source>
</evidence>